<reference evidence="3" key="1">
    <citation type="journal article" date="2019" name="Int. J. Syst. Evol. Microbiol.">
        <title>The Global Catalogue of Microorganisms (GCM) 10K type strain sequencing project: providing services to taxonomists for standard genome sequencing and annotation.</title>
        <authorList>
            <consortium name="The Broad Institute Genomics Platform"/>
            <consortium name="The Broad Institute Genome Sequencing Center for Infectious Disease"/>
            <person name="Wu L."/>
            <person name="Ma J."/>
        </authorList>
    </citation>
    <scope>NUCLEOTIDE SEQUENCE [LARGE SCALE GENOMIC DNA]</scope>
    <source>
        <strain evidence="3">CCUG 49339</strain>
    </source>
</reference>
<dbReference type="EC" id="3.-.-.-" evidence="2"/>
<proteinExistence type="predicted"/>
<dbReference type="Gene3D" id="3.40.710.10">
    <property type="entry name" value="DD-peptidase/beta-lactamase superfamily"/>
    <property type="match status" value="1"/>
</dbReference>
<keyword evidence="2" id="KW-0378">Hydrolase</keyword>
<keyword evidence="3" id="KW-1185">Reference proteome</keyword>
<name>A0ABW4LVD7_9BACI</name>
<evidence type="ECO:0000259" key="1">
    <source>
        <dbReference type="Pfam" id="PF00144"/>
    </source>
</evidence>
<dbReference type="GO" id="GO:0016787">
    <property type="term" value="F:hydrolase activity"/>
    <property type="evidence" value="ECO:0007669"/>
    <property type="project" value="UniProtKB-KW"/>
</dbReference>
<gene>
    <name evidence="2" type="ORF">ACFSCX_21245</name>
</gene>
<evidence type="ECO:0000313" key="3">
    <source>
        <dbReference type="Proteomes" id="UP001597214"/>
    </source>
</evidence>
<dbReference type="PANTHER" id="PTHR46825:SF7">
    <property type="entry name" value="D-ALANYL-D-ALANINE CARBOXYPEPTIDASE"/>
    <property type="match status" value="1"/>
</dbReference>
<dbReference type="EMBL" id="JBHUEM010000052">
    <property type="protein sequence ID" value="MFD1739038.1"/>
    <property type="molecule type" value="Genomic_DNA"/>
</dbReference>
<evidence type="ECO:0000313" key="2">
    <source>
        <dbReference type="EMBL" id="MFD1739038.1"/>
    </source>
</evidence>
<dbReference type="InterPro" id="IPR012338">
    <property type="entry name" value="Beta-lactam/transpept-like"/>
</dbReference>
<organism evidence="2 3">
    <name type="scientific">Bacillus salitolerans</name>
    <dbReference type="NCBI Taxonomy" id="1437434"/>
    <lineage>
        <taxon>Bacteria</taxon>
        <taxon>Bacillati</taxon>
        <taxon>Bacillota</taxon>
        <taxon>Bacilli</taxon>
        <taxon>Bacillales</taxon>
        <taxon>Bacillaceae</taxon>
        <taxon>Bacillus</taxon>
    </lineage>
</organism>
<comment type="caution">
    <text evidence="2">The sequence shown here is derived from an EMBL/GenBank/DDBJ whole genome shotgun (WGS) entry which is preliminary data.</text>
</comment>
<feature type="domain" description="Beta-lactamase-related" evidence="1">
    <location>
        <begin position="24"/>
        <end position="341"/>
    </location>
</feature>
<sequence length="362" mass="42113">MVNEKLHSLIDNYFRKFVQKDKNIYNAYLLVYSKKHNIDLNIAEGSTGGITAKPDQPYFIASVSKLYISVLIAKLAEDGKLSFHDDITSYLEPELLHKLHVYKGNDYTHHIKIKHLLNHSSGLHDYFEDKPLQGKSMINMLMDEPNRMWAPEEVIRWSKENLSSHFPPGEGFHYSDTGYHLLGLIIEKVTELPLHQALYHHIFLPSQMKCSYLHVSTPIEQENNPVADLFIRTTNVKNYTSLSVNYAGGGIISTTQDSLTFMQALVNEQLIRRDTFEEMKDWKKFFIGIDYGYGIMHFKYFPLLMPKRYTMWGNAGSTGSFMFYHPDLETYFIGSLNQFRYHRKGIKLMFKLVDIIEKNSDK</sequence>
<dbReference type="PANTHER" id="PTHR46825">
    <property type="entry name" value="D-ALANYL-D-ALANINE-CARBOXYPEPTIDASE/ENDOPEPTIDASE AMPH"/>
    <property type="match status" value="1"/>
</dbReference>
<accession>A0ABW4LVD7</accession>
<dbReference type="InterPro" id="IPR001466">
    <property type="entry name" value="Beta-lactam-related"/>
</dbReference>
<dbReference type="SUPFAM" id="SSF56601">
    <property type="entry name" value="beta-lactamase/transpeptidase-like"/>
    <property type="match status" value="1"/>
</dbReference>
<dbReference type="Proteomes" id="UP001597214">
    <property type="component" value="Unassembled WGS sequence"/>
</dbReference>
<dbReference type="RefSeq" id="WP_377930262.1">
    <property type="nucleotide sequence ID" value="NZ_JBHUEM010000052.1"/>
</dbReference>
<protein>
    <submittedName>
        <fullName evidence="2">Serine hydrolase domain-containing protein</fullName>
        <ecNumber evidence="2">3.-.-.-</ecNumber>
    </submittedName>
</protein>
<dbReference type="InterPro" id="IPR050491">
    <property type="entry name" value="AmpC-like"/>
</dbReference>
<dbReference type="Pfam" id="PF00144">
    <property type="entry name" value="Beta-lactamase"/>
    <property type="match status" value="1"/>
</dbReference>